<dbReference type="Proteomes" id="UP001215503">
    <property type="component" value="Unassembled WGS sequence"/>
</dbReference>
<dbReference type="PANTHER" id="PTHR41795:SF1">
    <property type="entry name" value="EXOPOLYSACCHARIDE SYNTHESIS PROTEIN"/>
    <property type="match status" value="1"/>
</dbReference>
<sequence length="186" mass="19708">MRRLVERVESAGGNQDVTIDSILHALGERSFAPLLLVVSVLLVTPVGAVPGAPTIGAVIIALIGLQLLLGRQQLWLPLVLLKRKVSGQKLTRTMRYLEPVAQTIDKLVHPRLPRLVRAPFPRIVGVASVLIALAMPPLEIVPMANAFTALTVALFALALTARDGLLVVIAFLAAAGVAYIVVGGLL</sequence>
<dbReference type="PIRSF" id="PIRSF033239">
    <property type="entry name" value="ExoD"/>
    <property type="match status" value="1"/>
</dbReference>
<dbReference type="Pfam" id="PF06055">
    <property type="entry name" value="ExoD"/>
    <property type="match status" value="1"/>
</dbReference>
<evidence type="ECO:0000313" key="2">
    <source>
        <dbReference type="EMBL" id="MDF2095350.1"/>
    </source>
</evidence>
<dbReference type="EMBL" id="JARHUD010000003">
    <property type="protein sequence ID" value="MDF2095350.1"/>
    <property type="molecule type" value="Genomic_DNA"/>
</dbReference>
<gene>
    <name evidence="2" type="ORF">P2G67_05120</name>
</gene>
<keyword evidence="1" id="KW-0812">Transmembrane</keyword>
<evidence type="ECO:0000256" key="1">
    <source>
        <dbReference type="SAM" id="Phobius"/>
    </source>
</evidence>
<dbReference type="RefSeq" id="WP_275820703.1">
    <property type="nucleotide sequence ID" value="NZ_JARHUD010000003.1"/>
</dbReference>
<accession>A0ABT5YKN7</accession>
<name>A0ABT5YKN7_9PROT</name>
<keyword evidence="1" id="KW-1133">Transmembrane helix</keyword>
<reference evidence="2 3" key="1">
    <citation type="submission" date="2023-03" db="EMBL/GenBank/DDBJ databases">
        <title>Fodinicurvata sp. CAU 1616 isolated from sea sendiment.</title>
        <authorList>
            <person name="Kim W."/>
        </authorList>
    </citation>
    <scope>NUCLEOTIDE SEQUENCE [LARGE SCALE GENOMIC DNA]</scope>
    <source>
        <strain evidence="2 3">CAU 1616</strain>
    </source>
</reference>
<dbReference type="InterPro" id="IPR010331">
    <property type="entry name" value="ExoD"/>
</dbReference>
<protein>
    <submittedName>
        <fullName evidence="2">Exopolysaccharide biosynthesis protein</fullName>
    </submittedName>
</protein>
<feature type="transmembrane region" description="Helical" evidence="1">
    <location>
        <begin position="165"/>
        <end position="185"/>
    </location>
</feature>
<evidence type="ECO:0000313" key="3">
    <source>
        <dbReference type="Proteomes" id="UP001215503"/>
    </source>
</evidence>
<organism evidence="2 3">
    <name type="scientific">Aquibaculum arenosum</name>
    <dbReference type="NCBI Taxonomy" id="3032591"/>
    <lineage>
        <taxon>Bacteria</taxon>
        <taxon>Pseudomonadati</taxon>
        <taxon>Pseudomonadota</taxon>
        <taxon>Alphaproteobacteria</taxon>
        <taxon>Rhodospirillales</taxon>
        <taxon>Rhodovibrionaceae</taxon>
        <taxon>Aquibaculum</taxon>
    </lineage>
</organism>
<feature type="transmembrane region" description="Helical" evidence="1">
    <location>
        <begin position="31"/>
        <end position="49"/>
    </location>
</feature>
<keyword evidence="1" id="KW-0472">Membrane</keyword>
<dbReference type="PANTHER" id="PTHR41795">
    <property type="entry name" value="EXOPOLYSACCHARIDE SYNTHESIS PROTEIN"/>
    <property type="match status" value="1"/>
</dbReference>
<feature type="transmembrane region" description="Helical" evidence="1">
    <location>
        <begin position="140"/>
        <end position="158"/>
    </location>
</feature>
<keyword evidence="3" id="KW-1185">Reference proteome</keyword>
<comment type="caution">
    <text evidence="2">The sequence shown here is derived from an EMBL/GenBank/DDBJ whole genome shotgun (WGS) entry which is preliminary data.</text>
</comment>
<proteinExistence type="predicted"/>